<gene>
    <name evidence="5" type="ORF">HRG_01516</name>
</gene>
<evidence type="ECO:0000256" key="1">
    <source>
        <dbReference type="ARBA" id="ARBA00023125"/>
    </source>
</evidence>
<dbReference type="AlphaFoldDB" id="A0A9P8N8W9"/>
<proteinExistence type="predicted"/>
<evidence type="ECO:0000259" key="4">
    <source>
        <dbReference type="PROSITE" id="PS51253"/>
    </source>
</evidence>
<feature type="compositionally biased region" description="Polar residues" evidence="3">
    <location>
        <begin position="47"/>
        <end position="60"/>
    </location>
</feature>
<feature type="coiled-coil region" evidence="2">
    <location>
        <begin position="681"/>
        <end position="715"/>
    </location>
</feature>
<evidence type="ECO:0000313" key="5">
    <source>
        <dbReference type="EMBL" id="KAH0968874.1"/>
    </source>
</evidence>
<evidence type="ECO:0000256" key="2">
    <source>
        <dbReference type="SAM" id="Coils"/>
    </source>
</evidence>
<organism evidence="5 6">
    <name type="scientific">Hirsutella rhossiliensis</name>
    <dbReference type="NCBI Taxonomy" id="111463"/>
    <lineage>
        <taxon>Eukaryota</taxon>
        <taxon>Fungi</taxon>
        <taxon>Dikarya</taxon>
        <taxon>Ascomycota</taxon>
        <taxon>Pezizomycotina</taxon>
        <taxon>Sordariomycetes</taxon>
        <taxon>Hypocreomycetidae</taxon>
        <taxon>Hypocreales</taxon>
        <taxon>Ophiocordycipitaceae</taxon>
        <taxon>Hirsutella</taxon>
    </lineage>
</organism>
<dbReference type="RefSeq" id="XP_044726387.1">
    <property type="nucleotide sequence ID" value="XM_044859987.1"/>
</dbReference>
<keyword evidence="2" id="KW-0175">Coiled coil</keyword>
<keyword evidence="6" id="KW-1185">Reference proteome</keyword>
<feature type="region of interest" description="Disordered" evidence="3">
    <location>
        <begin position="46"/>
        <end position="71"/>
    </location>
</feature>
<keyword evidence="1 5" id="KW-0238">DNA-binding</keyword>
<dbReference type="EMBL" id="JAIZPD010000001">
    <property type="protein sequence ID" value="KAH0968874.1"/>
    <property type="molecule type" value="Genomic_DNA"/>
</dbReference>
<name>A0A9P8N8W9_9HYPO</name>
<reference evidence="5" key="1">
    <citation type="submission" date="2021-09" db="EMBL/GenBank/DDBJ databases">
        <title>A high-quality genome of the endoparasitic fungus Hirsutella rhossiliensis with a comparison of Hirsutella genomes reveals transposable elements contributing to genome size variation.</title>
        <authorList>
            <person name="Lin R."/>
            <person name="Jiao Y."/>
            <person name="Sun X."/>
            <person name="Ling J."/>
            <person name="Xie B."/>
            <person name="Cheng X."/>
        </authorList>
    </citation>
    <scope>NUCLEOTIDE SEQUENCE</scope>
    <source>
        <strain evidence="5">HR02</strain>
    </source>
</reference>
<evidence type="ECO:0000256" key="3">
    <source>
        <dbReference type="SAM" id="MobiDB-lite"/>
    </source>
</evidence>
<accession>A0A9P8N8W9</accession>
<sequence>MKRKQWYGWRSGPPSGRNKSYYYYYRQGKEMRDELRHIRAQLETLATPASSLQSSPQMSYASAAGPSPTIQTMNRGTVPAAKSARTAVSDSLYCTVDTSRVEEANRCQTQIGNIRKAIESDMRKSQRQETWKCAAVVTDARNPDRIKILCRDQTELKQVKEAAQKTVTSGARVLRDQLYPVKVDNTKRTAVLDAEGNVLPGAAEALGAENYVTIAKITWLSNRESQSDRFSASTVKRWDTSRFHARSRKDVADARKQNITTENARRQCQYSTSISTDRASAAEGPIGEILRVKYTYIHRHSVSTSIWNISTTMAAIDEALAFLKSSESVNYAETARQFGCDETTLRRRHQGKQRSRRDADSLYKSRLSKQQELDLVAYIHKLSSRGIPPTLSMIKNFAQDMAKMEVGKNWPYSFVNRHRNELGCTWFDGFDVARKRADSASRYKDYFELKIRSKIEEYDIAPCNTYNMDEKGFLLGIINRTKRVFSLNQKKQGKLLGASQDGNRSWITFVACICQDMTSLPPFSSTKASQDKFRMLGLRNLTQSINQPSLRPQIQAGPTTSLEKSGLSPGRISIRSLVDGIYKSAYPVDGKNTRTCWAVQTRILDLVLERIGGVLLPGEHCKRVDADRPPAFGLRSRLVTDCEEGIRRFRCRQRFGRLLALQQPTARELRRLVDKVVDKSTANAEVSAQKLKSTLESLQSEVELLRYENKGLRETIIHEKQRRQRGTALKDYLFDRTDPNSAQVFSPQKWLKLE</sequence>
<dbReference type="OrthoDB" id="5243934at2759"/>
<dbReference type="Proteomes" id="UP000824596">
    <property type="component" value="Unassembled WGS sequence"/>
</dbReference>
<dbReference type="GO" id="GO:0003677">
    <property type="term" value="F:DNA binding"/>
    <property type="evidence" value="ECO:0007669"/>
    <property type="project" value="UniProtKB-KW"/>
</dbReference>
<dbReference type="GeneID" id="68350645"/>
<dbReference type="Pfam" id="PF03221">
    <property type="entry name" value="HTH_Tnp_Tc5"/>
    <property type="match status" value="1"/>
</dbReference>
<dbReference type="InterPro" id="IPR006600">
    <property type="entry name" value="HTH_CenpB_DNA-bd_dom"/>
</dbReference>
<comment type="caution">
    <text evidence="5">The sequence shown here is derived from an EMBL/GenBank/DDBJ whole genome shotgun (WGS) entry which is preliminary data.</text>
</comment>
<protein>
    <submittedName>
        <fullName evidence="5">Tc5 transposase DNA-binding domain-containing protein</fullName>
    </submittedName>
</protein>
<evidence type="ECO:0000313" key="6">
    <source>
        <dbReference type="Proteomes" id="UP000824596"/>
    </source>
</evidence>
<feature type="domain" description="HTH CENPB-type" evidence="4">
    <location>
        <begin position="359"/>
        <end position="424"/>
    </location>
</feature>
<dbReference type="PROSITE" id="PS51253">
    <property type="entry name" value="HTH_CENPB"/>
    <property type="match status" value="1"/>
</dbReference>